<keyword evidence="2" id="KW-1185">Reference proteome</keyword>
<dbReference type="AlphaFoldDB" id="A0A2C9CQ92"/>
<gene>
    <name evidence="1" type="ORF">SAMN06273572_101386</name>
</gene>
<reference evidence="2" key="1">
    <citation type="submission" date="2017-09" db="EMBL/GenBank/DDBJ databases">
        <authorList>
            <person name="Varghese N."/>
            <person name="Submissions S."/>
        </authorList>
    </citation>
    <scope>NUCLEOTIDE SEQUENCE [LARGE SCALE GENOMIC DNA]</scope>
    <source>
        <strain evidence="2">C7</strain>
    </source>
</reference>
<dbReference type="OrthoDB" id="7658488at2"/>
<name>A0A2C9CQ92_9RHOB</name>
<dbReference type="EMBL" id="OCTN01000001">
    <property type="protein sequence ID" value="SOH92539.1"/>
    <property type="molecule type" value="Genomic_DNA"/>
</dbReference>
<protein>
    <submittedName>
        <fullName evidence="1">Uncharacterized protein</fullName>
    </submittedName>
</protein>
<dbReference type="Proteomes" id="UP000220034">
    <property type="component" value="Unassembled WGS sequence"/>
</dbReference>
<accession>A0A2C9CQ92</accession>
<dbReference type="RefSeq" id="WP_097928113.1">
    <property type="nucleotide sequence ID" value="NZ_OCTN01000001.1"/>
</dbReference>
<proteinExistence type="predicted"/>
<evidence type="ECO:0000313" key="1">
    <source>
        <dbReference type="EMBL" id="SOH92539.1"/>
    </source>
</evidence>
<sequence>MDIHLPDYIVAELEMSALKARKTRLRVRDGETIVDVLSMDDSGFTLPIDAPRLRGAVAVLDGARHISDCLIVAAECEGRFMRYEYKRCTPITDNAPVDYVREDDSPVALLG</sequence>
<evidence type="ECO:0000313" key="2">
    <source>
        <dbReference type="Proteomes" id="UP000220034"/>
    </source>
</evidence>
<organism evidence="1 2">
    <name type="scientific">Pontivivens marinum</name>
    <dbReference type="NCBI Taxonomy" id="1690039"/>
    <lineage>
        <taxon>Bacteria</taxon>
        <taxon>Pseudomonadati</taxon>
        <taxon>Pseudomonadota</taxon>
        <taxon>Alphaproteobacteria</taxon>
        <taxon>Rhodobacterales</taxon>
        <taxon>Paracoccaceae</taxon>
        <taxon>Pontivivens</taxon>
    </lineage>
</organism>